<evidence type="ECO:0000256" key="2">
    <source>
        <dbReference type="SAM" id="SignalP"/>
    </source>
</evidence>
<dbReference type="PANTHER" id="PTHR10760">
    <property type="entry name" value="TORSIN"/>
    <property type="match status" value="1"/>
</dbReference>
<dbReference type="GO" id="GO:0005737">
    <property type="term" value="C:cytoplasm"/>
    <property type="evidence" value="ECO:0007669"/>
    <property type="project" value="UniProtKB-ARBA"/>
</dbReference>
<dbReference type="GO" id="GO:0071218">
    <property type="term" value="P:cellular response to misfolded protein"/>
    <property type="evidence" value="ECO:0007669"/>
    <property type="project" value="TreeGrafter"/>
</dbReference>
<dbReference type="Gene3D" id="3.40.50.300">
    <property type="entry name" value="P-loop containing nucleotide triphosphate hydrolases"/>
    <property type="match status" value="1"/>
</dbReference>
<evidence type="ECO:0000256" key="1">
    <source>
        <dbReference type="ARBA" id="ARBA00006235"/>
    </source>
</evidence>
<evidence type="ECO:0000259" key="3">
    <source>
        <dbReference type="SMART" id="SM00382"/>
    </source>
</evidence>
<dbReference type="AlphaFoldDB" id="A0A6M2DXD4"/>
<dbReference type="EMBL" id="GIIL01007176">
    <property type="protein sequence ID" value="NOV50902.1"/>
    <property type="molecule type" value="Transcribed_RNA"/>
</dbReference>
<dbReference type="InterPro" id="IPR003593">
    <property type="entry name" value="AAA+_ATPase"/>
</dbReference>
<protein>
    <submittedName>
        <fullName evidence="4">Putative torsin-1a</fullName>
    </submittedName>
</protein>
<feature type="domain" description="AAA+ ATPase" evidence="3">
    <location>
        <begin position="105"/>
        <end position="239"/>
    </location>
</feature>
<dbReference type="GO" id="GO:0005524">
    <property type="term" value="F:ATP binding"/>
    <property type="evidence" value="ECO:0007669"/>
    <property type="project" value="InterPro"/>
</dbReference>
<organism evidence="4">
    <name type="scientific">Xenopsylla cheopis</name>
    <name type="common">Oriental rat flea</name>
    <name type="synonym">Pulex cheopis</name>
    <dbReference type="NCBI Taxonomy" id="163159"/>
    <lineage>
        <taxon>Eukaryota</taxon>
        <taxon>Metazoa</taxon>
        <taxon>Ecdysozoa</taxon>
        <taxon>Arthropoda</taxon>
        <taxon>Hexapoda</taxon>
        <taxon>Insecta</taxon>
        <taxon>Pterygota</taxon>
        <taxon>Neoptera</taxon>
        <taxon>Endopterygota</taxon>
        <taxon>Siphonaptera</taxon>
        <taxon>Pulicidae</taxon>
        <taxon>Xenopsyllinae</taxon>
        <taxon>Xenopsylla</taxon>
    </lineage>
</organism>
<proteinExistence type="inferred from homology"/>
<feature type="chain" id="PRO_5027103266" evidence="2">
    <location>
        <begin position="23"/>
        <end position="349"/>
    </location>
</feature>
<feature type="signal peptide" evidence="2">
    <location>
        <begin position="1"/>
        <end position="22"/>
    </location>
</feature>
<dbReference type="PANTHER" id="PTHR10760:SF2">
    <property type="entry name" value="LD13476P-RELATED"/>
    <property type="match status" value="1"/>
</dbReference>
<dbReference type="GO" id="GO:0012505">
    <property type="term" value="C:endomembrane system"/>
    <property type="evidence" value="ECO:0007669"/>
    <property type="project" value="UniProtKB-ARBA"/>
</dbReference>
<dbReference type="Pfam" id="PF06309">
    <property type="entry name" value="Torsin"/>
    <property type="match status" value="1"/>
</dbReference>
<dbReference type="Pfam" id="PF21376">
    <property type="entry name" value="TOR1A_C"/>
    <property type="match status" value="1"/>
</dbReference>
<sequence>MMFSSTISIILYLLLLLFNVECLLDPITIGGIAALVGSAAVYQTFDKITANTYCRFAECCNNDSIPYDIKKLYNSIKEHVYGQHIVLDTVVPAIQGHVSSLTRKKPLTLSFHGTPGSGKNYVSQFIANSLYKLGEQSKFVHSYNGGLHFPMHNKVDEYKVKLVQDIKSAIKTCDKSLFIFDEVDKMPDGVLDALKPFLDYNANVDGLDFRKAIFIFLSNKGTKEITFHLLNLWNDGLEREKTKLSHFEPLVIKGAFEEEGGFKYSSNIKSALIDHYIPFFPLERRHVEMCIKQEFVNLNVFTPSDEQIEEALSFITYGPDDKPIFSKTGCKRISQKVSAIVMKTRMKDL</sequence>
<dbReference type="InterPro" id="IPR001270">
    <property type="entry name" value="ClpA/B"/>
</dbReference>
<comment type="similarity">
    <text evidence="1">Belongs to the ClpA/ClpB family. Torsin subfamily.</text>
</comment>
<dbReference type="InterPro" id="IPR027417">
    <property type="entry name" value="P-loop_NTPase"/>
</dbReference>
<evidence type="ECO:0000313" key="4">
    <source>
        <dbReference type="EMBL" id="NOV50902.1"/>
    </source>
</evidence>
<dbReference type="FunFam" id="3.40.50.300:FF:002370">
    <property type="entry name" value="Torsin family 3, member A"/>
    <property type="match status" value="1"/>
</dbReference>
<dbReference type="CDD" id="cd00009">
    <property type="entry name" value="AAA"/>
    <property type="match status" value="1"/>
</dbReference>
<dbReference type="InterPro" id="IPR049337">
    <property type="entry name" value="TOR1A_C"/>
</dbReference>
<dbReference type="SMART" id="SM00382">
    <property type="entry name" value="AAA"/>
    <property type="match status" value="1"/>
</dbReference>
<dbReference type="InterPro" id="IPR010448">
    <property type="entry name" value="Torsin"/>
</dbReference>
<name>A0A6M2DXD4_XENCH</name>
<keyword evidence="2" id="KW-0732">Signal</keyword>
<dbReference type="SUPFAM" id="SSF52540">
    <property type="entry name" value="P-loop containing nucleoside triphosphate hydrolases"/>
    <property type="match status" value="1"/>
</dbReference>
<dbReference type="PRINTS" id="PR00300">
    <property type="entry name" value="CLPPROTEASEA"/>
</dbReference>
<dbReference type="GO" id="GO:0016887">
    <property type="term" value="F:ATP hydrolysis activity"/>
    <property type="evidence" value="ECO:0007669"/>
    <property type="project" value="InterPro"/>
</dbReference>
<accession>A0A6M2DXD4</accession>
<reference evidence="4" key="1">
    <citation type="submission" date="2020-03" db="EMBL/GenBank/DDBJ databases">
        <title>Transcriptomic Profiling of the Digestive Tract of the Rat Flea, Xenopsylla cheopis, Following Blood Feeding and Infection with Yersinia pestis.</title>
        <authorList>
            <person name="Bland D.M."/>
            <person name="Martens C.A."/>
            <person name="Virtaneva K."/>
            <person name="Kanakabandi K."/>
            <person name="Long D."/>
            <person name="Rosenke R."/>
            <person name="Saturday G.A."/>
            <person name="Hoyt F.H."/>
            <person name="Bruno D.P."/>
            <person name="Ribeiro J.M.C."/>
            <person name="Hinnebusch J."/>
        </authorList>
    </citation>
    <scope>NUCLEOTIDE SEQUENCE</scope>
</reference>